<dbReference type="AlphaFoldDB" id="A0A0F9RV43"/>
<dbReference type="EMBL" id="LAZR01000700">
    <property type="protein sequence ID" value="KKN60310.1"/>
    <property type="molecule type" value="Genomic_DNA"/>
</dbReference>
<accession>A0A0F9RV43</accession>
<comment type="caution">
    <text evidence="1">The sequence shown here is derived from an EMBL/GenBank/DDBJ whole genome shotgun (WGS) entry which is preliminary data.</text>
</comment>
<organism evidence="1">
    <name type="scientific">marine sediment metagenome</name>
    <dbReference type="NCBI Taxonomy" id="412755"/>
    <lineage>
        <taxon>unclassified sequences</taxon>
        <taxon>metagenomes</taxon>
        <taxon>ecological metagenomes</taxon>
    </lineage>
</organism>
<name>A0A0F9RV43_9ZZZZ</name>
<sequence length="127" mass="14558">MMMKIGMILDQHPDARNLGLKALGYWKSGSEPNLPDPKDFIGTWDNEKIKRLVINYVKNAQATLHWKGWSECRFKCSSSDIGSSCLSDGTYVWPEGFYHYLEAHNVIPPIEFIMHALVETNKLQKQS</sequence>
<protein>
    <submittedName>
        <fullName evidence="1">Uncharacterized protein</fullName>
    </submittedName>
</protein>
<gene>
    <name evidence="1" type="ORF">LCGC14_0533600</name>
</gene>
<proteinExistence type="predicted"/>
<reference evidence="1" key="1">
    <citation type="journal article" date="2015" name="Nature">
        <title>Complex archaea that bridge the gap between prokaryotes and eukaryotes.</title>
        <authorList>
            <person name="Spang A."/>
            <person name="Saw J.H."/>
            <person name="Jorgensen S.L."/>
            <person name="Zaremba-Niedzwiedzka K."/>
            <person name="Martijn J."/>
            <person name="Lind A.E."/>
            <person name="van Eijk R."/>
            <person name="Schleper C."/>
            <person name="Guy L."/>
            <person name="Ettema T.J."/>
        </authorList>
    </citation>
    <scope>NUCLEOTIDE SEQUENCE</scope>
</reference>
<evidence type="ECO:0000313" key="1">
    <source>
        <dbReference type="EMBL" id="KKN60310.1"/>
    </source>
</evidence>